<feature type="compositionally biased region" description="Low complexity" evidence="3">
    <location>
        <begin position="23"/>
        <end position="54"/>
    </location>
</feature>
<dbReference type="AlphaFoldDB" id="A0A6P8FY77"/>
<dbReference type="InterPro" id="IPR002223">
    <property type="entry name" value="Kunitz_BPTI"/>
</dbReference>
<feature type="domain" description="VWFA" evidence="4">
    <location>
        <begin position="193"/>
        <end position="369"/>
    </location>
</feature>
<gene>
    <name evidence="7" type="primary">LOC105908880</name>
</gene>
<dbReference type="InterPro" id="IPR050525">
    <property type="entry name" value="ECM_Assembly_Org"/>
</dbReference>
<dbReference type="RefSeq" id="XP_031432803.2">
    <property type="nucleotide sequence ID" value="XM_031576943.2"/>
</dbReference>
<dbReference type="GeneID" id="105908880"/>
<dbReference type="CDD" id="cd22630">
    <property type="entry name" value="Kunitz_collagen_alpha6_VI"/>
    <property type="match status" value="1"/>
</dbReference>
<sequence length="747" mass="80745">MATGSRGDPGEIGLKGISGLSGPQGHRGPIGQPGPIGNPGSPGLQGPPGTTGPQGSRGGPGQKGKKGQQGDSGVKGAIGSVGPRGPPGRDGSRGDGPPGPKGPKGGTGFPGFPGLQGENGIKGSGGGPGTNGTKGRGGNAGNSGPQGDPGTPGLSGHRGSRGLPGPREMTGCELVNYVRDNCGHKDCPAYPTELVIALDMSEDVTAEVFERMRATVHHLLEDISIAESNCPRGARVAVVSFSSSVKYLIRFSDYQRKKHLLTEVNNIALERTSSRRNIGAAMRFVARHVFKRTRKGLLMRKVAVFITNGASQDVDAINTAVLEIKAHDIHPAVISFKNVPNVLKALEADETHSFIVKLVESHQELKPQLNPCKKESSCSNVNKAPAPIQVDLDLAVLVDGSRNVRADQYEGMKELLGSVIEQIAVSSQPSRSDKQARVALYQQVPSSYAPTAGQVPVQQEFDFMRYKDSGLIKSHIFQSMQQLGGSSGLGYAVEWVITRSLLTAAKPRKNKMVLAIVGGETSYWDRAQLDFAAKLARCQGVVLFTLTVGDSFNSTQVEELASLPLDQHVVHLGEVKRGEREYANRFLRVFLSFLKRGINTYSIPSEHWMCQHFQQQIDEGLTSVLLESIPWPTPNYNQQATKFRFDQTKTFDKTGHGGIEHSGRGDTSDFDIFQQRQDATTLQGSEVLSQDVCTLRKDGGRCREFTLKWYYDTVQNECLHFWYGGCDGNGNRFRTKADCKARCMRTH</sequence>
<dbReference type="PANTHER" id="PTHR24020">
    <property type="entry name" value="COLLAGEN ALPHA"/>
    <property type="match status" value="1"/>
</dbReference>
<evidence type="ECO:0000313" key="6">
    <source>
        <dbReference type="Proteomes" id="UP000515152"/>
    </source>
</evidence>
<dbReference type="InterPro" id="IPR020901">
    <property type="entry name" value="Prtase_inh_Kunz-CS"/>
</dbReference>
<dbReference type="PROSITE" id="PS50234">
    <property type="entry name" value="VWFA"/>
    <property type="match status" value="2"/>
</dbReference>
<dbReference type="FunFam" id="3.40.50.410:FF:000021">
    <property type="entry name" value="Collagen, type VI, alpha 3"/>
    <property type="match status" value="1"/>
</dbReference>
<protein>
    <submittedName>
        <fullName evidence="7">Collagen alpha-6(VI) chain-like</fullName>
    </submittedName>
</protein>
<feature type="compositionally biased region" description="Gly residues" evidence="3">
    <location>
        <begin position="120"/>
        <end position="141"/>
    </location>
</feature>
<evidence type="ECO:0000313" key="7">
    <source>
        <dbReference type="RefSeq" id="XP_031432803.2"/>
    </source>
</evidence>
<dbReference type="GO" id="GO:0007155">
    <property type="term" value="P:cell adhesion"/>
    <property type="evidence" value="ECO:0007669"/>
    <property type="project" value="UniProtKB-KW"/>
</dbReference>
<organism evidence="6 7">
    <name type="scientific">Clupea harengus</name>
    <name type="common">Atlantic herring</name>
    <dbReference type="NCBI Taxonomy" id="7950"/>
    <lineage>
        <taxon>Eukaryota</taxon>
        <taxon>Metazoa</taxon>
        <taxon>Chordata</taxon>
        <taxon>Craniata</taxon>
        <taxon>Vertebrata</taxon>
        <taxon>Euteleostomi</taxon>
        <taxon>Actinopterygii</taxon>
        <taxon>Neopterygii</taxon>
        <taxon>Teleostei</taxon>
        <taxon>Clupei</taxon>
        <taxon>Clupeiformes</taxon>
        <taxon>Clupeoidei</taxon>
        <taxon>Clupeidae</taxon>
        <taxon>Clupea</taxon>
    </lineage>
</organism>
<dbReference type="CDD" id="cd01450">
    <property type="entry name" value="vWFA_subfamily_ECM"/>
    <property type="match status" value="2"/>
</dbReference>
<dbReference type="SMART" id="SM00327">
    <property type="entry name" value="VWA"/>
    <property type="match status" value="2"/>
</dbReference>
<dbReference type="FunFam" id="4.10.410.10:FF:000020">
    <property type="entry name" value="Collagen, type VI, alpha 3"/>
    <property type="match status" value="1"/>
</dbReference>
<dbReference type="GO" id="GO:0004867">
    <property type="term" value="F:serine-type endopeptidase inhibitor activity"/>
    <property type="evidence" value="ECO:0007669"/>
    <property type="project" value="InterPro"/>
</dbReference>
<dbReference type="OrthoDB" id="196393at2759"/>
<accession>A0A6P8FY77</accession>
<evidence type="ECO:0000259" key="4">
    <source>
        <dbReference type="PROSITE" id="PS50234"/>
    </source>
</evidence>
<dbReference type="InterPro" id="IPR002035">
    <property type="entry name" value="VWF_A"/>
</dbReference>
<name>A0A6P8FY77_CLUHA</name>
<evidence type="ECO:0000256" key="2">
    <source>
        <dbReference type="ARBA" id="ARBA00023157"/>
    </source>
</evidence>
<dbReference type="PROSITE" id="PS50279">
    <property type="entry name" value="BPTI_KUNITZ_2"/>
    <property type="match status" value="1"/>
</dbReference>
<feature type="compositionally biased region" description="Gly residues" evidence="3">
    <location>
        <begin position="102"/>
        <end position="111"/>
    </location>
</feature>
<dbReference type="InterPro" id="IPR008160">
    <property type="entry name" value="Collagen"/>
</dbReference>
<evidence type="ECO:0000259" key="5">
    <source>
        <dbReference type="PROSITE" id="PS50279"/>
    </source>
</evidence>
<dbReference type="SMART" id="SM00131">
    <property type="entry name" value="KU"/>
    <property type="match status" value="1"/>
</dbReference>
<keyword evidence="2" id="KW-1015">Disulfide bond</keyword>
<dbReference type="Pfam" id="PF00092">
    <property type="entry name" value="VWA"/>
    <property type="match status" value="2"/>
</dbReference>
<dbReference type="Proteomes" id="UP000515152">
    <property type="component" value="Chromosome 11"/>
</dbReference>
<keyword evidence="6" id="KW-1185">Reference proteome</keyword>
<dbReference type="PROSITE" id="PS00280">
    <property type="entry name" value="BPTI_KUNITZ_1"/>
    <property type="match status" value="1"/>
</dbReference>
<feature type="domain" description="VWFA" evidence="4">
    <location>
        <begin position="393"/>
        <end position="586"/>
    </location>
</feature>
<dbReference type="Pfam" id="PF00014">
    <property type="entry name" value="Kunitz_BPTI"/>
    <property type="match status" value="1"/>
</dbReference>
<evidence type="ECO:0000256" key="3">
    <source>
        <dbReference type="SAM" id="MobiDB-lite"/>
    </source>
</evidence>
<feature type="region of interest" description="Disordered" evidence="3">
    <location>
        <begin position="1"/>
        <end position="167"/>
    </location>
</feature>
<feature type="domain" description="BPTI/Kunitz inhibitor" evidence="5">
    <location>
        <begin position="693"/>
        <end position="743"/>
    </location>
</feature>
<dbReference type="Pfam" id="PF01391">
    <property type="entry name" value="Collagen"/>
    <property type="match status" value="1"/>
</dbReference>
<dbReference type="KEGG" id="char:105908880"/>
<evidence type="ECO:0000256" key="1">
    <source>
        <dbReference type="ARBA" id="ARBA00022889"/>
    </source>
</evidence>
<reference evidence="7" key="1">
    <citation type="submission" date="2025-08" db="UniProtKB">
        <authorList>
            <consortium name="RefSeq"/>
        </authorList>
    </citation>
    <scope>IDENTIFICATION</scope>
</reference>
<keyword evidence="1" id="KW-0130">Cell adhesion</keyword>
<dbReference type="FunFam" id="3.40.50.410:FF:000016">
    <property type="entry name" value="Collagen type VI alpha 3 chain"/>
    <property type="match status" value="1"/>
</dbReference>
<dbReference type="PANTHER" id="PTHR24020:SF84">
    <property type="entry name" value="VWFA DOMAIN-CONTAINING PROTEIN"/>
    <property type="match status" value="1"/>
</dbReference>
<feature type="compositionally biased region" description="Low complexity" evidence="3">
    <location>
        <begin position="69"/>
        <end position="83"/>
    </location>
</feature>
<proteinExistence type="predicted"/>